<dbReference type="InterPro" id="IPR036397">
    <property type="entry name" value="RNaseH_sf"/>
</dbReference>
<dbReference type="Gene3D" id="3.30.420.10">
    <property type="entry name" value="Ribonuclease H-like superfamily/Ribonuclease H"/>
    <property type="match status" value="1"/>
</dbReference>
<dbReference type="AlphaFoldDB" id="A0ABD2WJK9"/>
<name>A0ABD2WJK9_9HYME</name>
<reference evidence="2 3" key="1">
    <citation type="journal article" date="2024" name="bioRxiv">
        <title>A reference genome for Trichogramma kaykai: A tiny desert-dwelling parasitoid wasp with competing sex-ratio distorters.</title>
        <authorList>
            <person name="Culotta J."/>
            <person name="Lindsey A.R."/>
        </authorList>
    </citation>
    <scope>NUCLEOTIDE SEQUENCE [LARGE SCALE GENOMIC DNA]</scope>
    <source>
        <strain evidence="2 3">KSX58</strain>
    </source>
</reference>
<protein>
    <recommendedName>
        <fullName evidence="1">Tc1-like transposase DDE domain-containing protein</fullName>
    </recommendedName>
</protein>
<evidence type="ECO:0000259" key="1">
    <source>
        <dbReference type="Pfam" id="PF13358"/>
    </source>
</evidence>
<sequence length="291" mass="34324">MEDGRKNNSGQIKVSDENLEAVVRQLQEEPFNSVKNAHAVLHIPGSVKTLRKAMKDRTNMRFRRPATKPRLLAPHYEKRMFYAQTNSDMTEFMWRQTIFMDEKTFSSTKDGRTGVWRPIGSRFDEENCIESTVSGRHSMSFYGWFNGDGNADLIEIDRKLNAKQYVHILDSWFYPRVMELYPDAEEIYIVEDNSPIHTAKDVQFWYQEHPHLILLDHPPRSPDLNPIENMWAQLTRNWVPEDIRTPAAMRNKLRDSWNALLRNPQYFERLTRSMPARLQEVLLRQGAPTHY</sequence>
<dbReference type="Pfam" id="PF13358">
    <property type="entry name" value="DDE_3"/>
    <property type="match status" value="1"/>
</dbReference>
<dbReference type="Proteomes" id="UP001627154">
    <property type="component" value="Unassembled WGS sequence"/>
</dbReference>
<gene>
    <name evidence="2" type="ORF">TKK_012810</name>
</gene>
<organism evidence="2 3">
    <name type="scientific">Trichogramma kaykai</name>
    <dbReference type="NCBI Taxonomy" id="54128"/>
    <lineage>
        <taxon>Eukaryota</taxon>
        <taxon>Metazoa</taxon>
        <taxon>Ecdysozoa</taxon>
        <taxon>Arthropoda</taxon>
        <taxon>Hexapoda</taxon>
        <taxon>Insecta</taxon>
        <taxon>Pterygota</taxon>
        <taxon>Neoptera</taxon>
        <taxon>Endopterygota</taxon>
        <taxon>Hymenoptera</taxon>
        <taxon>Apocrita</taxon>
        <taxon>Proctotrupomorpha</taxon>
        <taxon>Chalcidoidea</taxon>
        <taxon>Trichogrammatidae</taxon>
        <taxon>Trichogramma</taxon>
    </lineage>
</organism>
<dbReference type="EMBL" id="JBJJXI010000102">
    <property type="protein sequence ID" value="KAL3392772.1"/>
    <property type="molecule type" value="Genomic_DNA"/>
</dbReference>
<comment type="caution">
    <text evidence="2">The sequence shown here is derived from an EMBL/GenBank/DDBJ whole genome shotgun (WGS) entry which is preliminary data.</text>
</comment>
<dbReference type="InterPro" id="IPR038717">
    <property type="entry name" value="Tc1-like_DDE_dom"/>
</dbReference>
<accession>A0ABD2WJK9</accession>
<feature type="domain" description="Tc1-like transposase DDE" evidence="1">
    <location>
        <begin position="97"/>
        <end position="240"/>
    </location>
</feature>
<proteinExistence type="predicted"/>
<evidence type="ECO:0000313" key="3">
    <source>
        <dbReference type="Proteomes" id="UP001627154"/>
    </source>
</evidence>
<evidence type="ECO:0000313" key="2">
    <source>
        <dbReference type="EMBL" id="KAL3392772.1"/>
    </source>
</evidence>
<keyword evidence="3" id="KW-1185">Reference proteome</keyword>